<reference evidence="2" key="1">
    <citation type="submission" date="2016-02" db="EMBL/GenBank/DDBJ databases">
        <title>RNAseq analyses of the midgut from blood- or serum-fed Ixodes ricinus ticks.</title>
        <authorList>
            <person name="Perner J."/>
            <person name="Provaznik J."/>
            <person name="Schrenkova J."/>
            <person name="Urbanova V."/>
            <person name="Ribeiro J.M."/>
            <person name="Kopacek P."/>
        </authorList>
    </citation>
    <scope>NUCLEOTIDE SEQUENCE</scope>
    <source>
        <tissue evidence="2">Gut</tissue>
    </source>
</reference>
<proteinExistence type="evidence at transcript level"/>
<dbReference type="SUPFAM" id="SSF53335">
    <property type="entry name" value="S-adenosyl-L-methionine-dependent methyltransferases"/>
    <property type="match status" value="1"/>
</dbReference>
<dbReference type="InterPro" id="IPR041698">
    <property type="entry name" value="Methyltransf_25"/>
</dbReference>
<evidence type="ECO:0000259" key="1">
    <source>
        <dbReference type="Pfam" id="PF13649"/>
    </source>
</evidence>
<dbReference type="PANTHER" id="PTHR43464:SF23">
    <property type="entry name" value="JUVENILE HORMONE ACID O-METHYLTRANSFERASE"/>
    <property type="match status" value="1"/>
</dbReference>
<dbReference type="AlphaFoldDB" id="A0A131XTN5"/>
<feature type="domain" description="Methyltransferase" evidence="1">
    <location>
        <begin position="40"/>
        <end position="139"/>
    </location>
</feature>
<evidence type="ECO:0000313" key="2">
    <source>
        <dbReference type="EMBL" id="JAP70017.1"/>
    </source>
</evidence>
<protein>
    <submittedName>
        <fullName evidence="2">Putative acid methyltransferase</fullName>
    </submittedName>
</protein>
<dbReference type="InterPro" id="IPR029063">
    <property type="entry name" value="SAM-dependent_MTases_sf"/>
</dbReference>
<feature type="non-terminal residue" evidence="2">
    <location>
        <position position="1"/>
    </location>
</feature>
<keyword evidence="2" id="KW-0489">Methyltransferase</keyword>
<sequence>VAAYFNPNSYEGYHNWIREENIAALKKTTFQKRFSQCQRILDVGCGTGDFTRDVLLPWNQPCHSIVAVDASTLMVDYARRNHGHSGIRYEVLDITTPAVTLFLDKHGKFNRIYSFCCLNWIRDQEAAFRNIGRLLTDDGECLLLFTAPFFLYDVWLEMAKMERWKDIIGDTKDLFPDIWHRDPPPSMNELENAVRRLIVDAGMSTLSCEFYSTVAHVPSYAGVLDILVPTVSVKAGTSKEETSSMRSELSSRLMKRFKMTPNGAEEVRELARHSIQEQQRVDAGRYNFRRGDVHLQPGDRVWLWTSIRRRGLSE</sequence>
<dbReference type="GO" id="GO:0010420">
    <property type="term" value="F:polyprenyldihydroxybenzoate methyltransferase activity"/>
    <property type="evidence" value="ECO:0007669"/>
    <property type="project" value="TreeGrafter"/>
</dbReference>
<dbReference type="EMBL" id="GEFM01005779">
    <property type="protein sequence ID" value="JAP70017.1"/>
    <property type="molecule type" value="mRNA"/>
</dbReference>
<dbReference type="GO" id="GO:0032259">
    <property type="term" value="P:methylation"/>
    <property type="evidence" value="ECO:0007669"/>
    <property type="project" value="UniProtKB-KW"/>
</dbReference>
<keyword evidence="2" id="KW-0808">Transferase</keyword>
<dbReference type="PANTHER" id="PTHR43464">
    <property type="entry name" value="METHYLTRANSFERASE"/>
    <property type="match status" value="1"/>
</dbReference>
<dbReference type="CDD" id="cd02440">
    <property type="entry name" value="AdoMet_MTases"/>
    <property type="match status" value="1"/>
</dbReference>
<organism evidence="2">
    <name type="scientific">Ixodes ricinus</name>
    <name type="common">Common tick</name>
    <name type="synonym">Acarus ricinus</name>
    <dbReference type="NCBI Taxonomy" id="34613"/>
    <lineage>
        <taxon>Eukaryota</taxon>
        <taxon>Metazoa</taxon>
        <taxon>Ecdysozoa</taxon>
        <taxon>Arthropoda</taxon>
        <taxon>Chelicerata</taxon>
        <taxon>Arachnida</taxon>
        <taxon>Acari</taxon>
        <taxon>Parasitiformes</taxon>
        <taxon>Ixodida</taxon>
        <taxon>Ixodoidea</taxon>
        <taxon>Ixodidae</taxon>
        <taxon>Ixodinae</taxon>
        <taxon>Ixodes</taxon>
    </lineage>
</organism>
<name>A0A131XTN5_IXORI</name>
<dbReference type="Pfam" id="PF13649">
    <property type="entry name" value="Methyltransf_25"/>
    <property type="match status" value="1"/>
</dbReference>
<accession>A0A131XTN5</accession>
<dbReference type="Gene3D" id="3.40.50.150">
    <property type="entry name" value="Vaccinia Virus protein VP39"/>
    <property type="match status" value="1"/>
</dbReference>